<gene>
    <name evidence="9" type="primary">bioF</name>
    <name evidence="12" type="ORF">THSYN_11520</name>
</gene>
<dbReference type="EC" id="2.3.1.47" evidence="9"/>
<dbReference type="PANTHER" id="PTHR13693:SF100">
    <property type="entry name" value="8-AMINO-7-OXONONANOATE SYNTHASE"/>
    <property type="match status" value="1"/>
</dbReference>
<comment type="cofactor">
    <cofactor evidence="1 9 10">
        <name>pyridoxal 5'-phosphate</name>
        <dbReference type="ChEBI" id="CHEBI:597326"/>
    </cofactor>
</comment>
<sequence length="397" mass="41651">MAAPDLTAELDRLRAAGLYRRRRVQDGPQRPHGRTDGRSLVNFCSNDYLGLANHPEVIAALQQGAARWGVGSGSAHLVNGHSAAHQALEEDLAEFTGRPRALLFSTGYMANLGVIAALSGRGDTVFEDRLNHASLLDGALLARARLRRYPHADAAALERLAQRAAPRLIATDGVFSMDGDLAPLPALAQVARQADAWLLVDDAHGLGVLGREGRGSLDHCGLDAAAVPILMGTLGKAFGTFGAFVAGSEALIETLIQHARPYIYTTATPPALAAATRVSLALARREEWRRERLGTLIGRLRAGAAQLGLSLADSPTPIQPLLAGSAERALAWSAALESAGLLVTAIRPPTVPVGTARLRITLSAAHTDTDLERLLEALAGLPGVRDGPGASLSLSLS</sequence>
<reference evidence="12 13" key="1">
    <citation type="submission" date="2017-03" db="EMBL/GenBank/DDBJ databases">
        <title>Complete genome sequence of Candidatus 'Thiodictyon syntrophicum' sp. nov. strain Cad16T, a photolithoautotroph purple sulfur bacterium isolated from an alpine meromictic lake.</title>
        <authorList>
            <person name="Luedin S.M."/>
            <person name="Pothier J.F."/>
            <person name="Danza F."/>
            <person name="Storelli N."/>
            <person name="Wittwer M."/>
            <person name="Tonolla M."/>
        </authorList>
    </citation>
    <scope>NUCLEOTIDE SEQUENCE [LARGE SCALE GENOMIC DNA]</scope>
    <source>
        <strain evidence="12 13">Cad16T</strain>
    </source>
</reference>
<dbReference type="Proteomes" id="UP000232638">
    <property type="component" value="Chromosome"/>
</dbReference>
<dbReference type="AlphaFoldDB" id="A0A2K8U7D8"/>
<dbReference type="OrthoDB" id="9807157at2"/>
<dbReference type="NCBIfam" id="TIGR00858">
    <property type="entry name" value="bioF"/>
    <property type="match status" value="1"/>
</dbReference>
<dbReference type="Pfam" id="PF00155">
    <property type="entry name" value="Aminotran_1_2"/>
    <property type="match status" value="1"/>
</dbReference>
<feature type="modified residue" description="N6-(pyridoxal phosphate)lysine" evidence="9 10">
    <location>
        <position position="236"/>
    </location>
</feature>
<dbReference type="Gene3D" id="3.40.640.10">
    <property type="entry name" value="Type I PLP-dependent aspartate aminotransferase-like (Major domain)"/>
    <property type="match status" value="1"/>
</dbReference>
<comment type="function">
    <text evidence="9">Catalyzes the decarboxylative condensation of pimeloyl-[acyl-carrier protein] and L-alanine to produce 8-amino-7-oxononanoate (AON), [acyl-carrier protein], and carbon dioxide.</text>
</comment>
<protein>
    <recommendedName>
        <fullName evidence="9">8-amino-7-oxononanoate synthase</fullName>
        <shortName evidence="9">AONS</shortName>
        <ecNumber evidence="9">2.3.1.47</ecNumber>
    </recommendedName>
    <alternativeName>
        <fullName evidence="9">7-keto-8-amino-pelargonic acid synthase</fullName>
        <shortName evidence="9">7-KAP synthase</shortName>
        <shortName evidence="9">KAPA synthase</shortName>
    </alternativeName>
    <alternativeName>
        <fullName evidence="9">8-amino-7-ketopelargonate synthase</fullName>
    </alternativeName>
</protein>
<feature type="binding site" evidence="9">
    <location>
        <position position="350"/>
    </location>
    <ligand>
        <name>substrate</name>
    </ligand>
</feature>
<evidence type="ECO:0000256" key="2">
    <source>
        <dbReference type="ARBA" id="ARBA00004746"/>
    </source>
</evidence>
<dbReference type="InterPro" id="IPR004723">
    <property type="entry name" value="AONS_Archaea/Proteobacteria"/>
</dbReference>
<feature type="binding site" evidence="9">
    <location>
        <begin position="107"/>
        <end position="108"/>
    </location>
    <ligand>
        <name>pyridoxal 5'-phosphate</name>
        <dbReference type="ChEBI" id="CHEBI:597326"/>
    </ligand>
</feature>
<dbReference type="KEGG" id="tsy:THSYN_11520"/>
<dbReference type="CDD" id="cd06454">
    <property type="entry name" value="KBL_like"/>
    <property type="match status" value="1"/>
</dbReference>
<organism evidence="12 13">
    <name type="scientific">Candidatus Thiodictyon syntrophicum</name>
    <dbReference type="NCBI Taxonomy" id="1166950"/>
    <lineage>
        <taxon>Bacteria</taxon>
        <taxon>Pseudomonadati</taxon>
        <taxon>Pseudomonadota</taxon>
        <taxon>Gammaproteobacteria</taxon>
        <taxon>Chromatiales</taxon>
        <taxon>Chromatiaceae</taxon>
        <taxon>Thiodictyon</taxon>
    </lineage>
</organism>
<dbReference type="GO" id="GO:0009102">
    <property type="term" value="P:biotin biosynthetic process"/>
    <property type="evidence" value="ECO:0007669"/>
    <property type="project" value="UniProtKB-UniRule"/>
</dbReference>
<evidence type="ECO:0000313" key="12">
    <source>
        <dbReference type="EMBL" id="AUB81518.1"/>
    </source>
</evidence>
<evidence type="ECO:0000256" key="4">
    <source>
        <dbReference type="ARBA" id="ARBA00011738"/>
    </source>
</evidence>
<dbReference type="InterPro" id="IPR015422">
    <property type="entry name" value="PyrdxlP-dep_Trfase_small"/>
</dbReference>
<evidence type="ECO:0000256" key="7">
    <source>
        <dbReference type="ARBA" id="ARBA00022898"/>
    </source>
</evidence>
<dbReference type="InterPro" id="IPR004839">
    <property type="entry name" value="Aminotransferase_I/II_large"/>
</dbReference>
<comment type="pathway">
    <text evidence="2 9">Cofactor biosynthesis; biotin biosynthesis.</text>
</comment>
<dbReference type="PANTHER" id="PTHR13693">
    <property type="entry name" value="CLASS II AMINOTRANSFERASE/8-AMINO-7-OXONONANOATE SYNTHASE"/>
    <property type="match status" value="1"/>
</dbReference>
<keyword evidence="5 9" id="KW-0808">Transferase</keyword>
<dbReference type="UniPathway" id="UPA00078"/>
<dbReference type="InterPro" id="IPR015421">
    <property type="entry name" value="PyrdxlP-dep_Trfase_major"/>
</dbReference>
<feature type="binding site" evidence="9">
    <location>
        <position position="233"/>
    </location>
    <ligand>
        <name>pyridoxal 5'-phosphate</name>
        <dbReference type="ChEBI" id="CHEBI:597326"/>
    </ligand>
</feature>
<keyword evidence="13" id="KW-1185">Reference proteome</keyword>
<feature type="binding site" evidence="9">
    <location>
        <position position="204"/>
    </location>
    <ligand>
        <name>pyridoxal 5'-phosphate</name>
        <dbReference type="ChEBI" id="CHEBI:597326"/>
    </ligand>
</feature>
<dbReference type="InterPro" id="IPR022834">
    <property type="entry name" value="AONS_Proteobacteria"/>
</dbReference>
<dbReference type="GO" id="GO:0008710">
    <property type="term" value="F:8-amino-7-oxononanoate synthase activity"/>
    <property type="evidence" value="ECO:0007669"/>
    <property type="project" value="UniProtKB-UniRule"/>
</dbReference>
<evidence type="ECO:0000256" key="9">
    <source>
        <dbReference type="HAMAP-Rule" id="MF_01693"/>
    </source>
</evidence>
<dbReference type="PROSITE" id="PS00599">
    <property type="entry name" value="AA_TRANSFER_CLASS_2"/>
    <property type="match status" value="1"/>
</dbReference>
<evidence type="ECO:0000256" key="8">
    <source>
        <dbReference type="ARBA" id="ARBA00047715"/>
    </source>
</evidence>
<dbReference type="InterPro" id="IPR001917">
    <property type="entry name" value="Aminotrans_II_pyridoxalP_BS"/>
</dbReference>
<dbReference type="RefSeq" id="WP_100919286.1">
    <property type="nucleotide sequence ID" value="NZ_CP020370.1"/>
</dbReference>
<keyword evidence="6 9" id="KW-0093">Biotin biosynthesis</keyword>
<dbReference type="InterPro" id="IPR015424">
    <property type="entry name" value="PyrdxlP-dep_Trfase"/>
</dbReference>
<feature type="binding site" evidence="9">
    <location>
        <position position="20"/>
    </location>
    <ligand>
        <name>substrate</name>
    </ligand>
</feature>
<evidence type="ECO:0000256" key="10">
    <source>
        <dbReference type="PIRSR" id="PIRSR604723-51"/>
    </source>
</evidence>
<evidence type="ECO:0000256" key="5">
    <source>
        <dbReference type="ARBA" id="ARBA00022679"/>
    </source>
</evidence>
<proteinExistence type="inferred from homology"/>
<evidence type="ECO:0000256" key="3">
    <source>
        <dbReference type="ARBA" id="ARBA00010008"/>
    </source>
</evidence>
<comment type="subunit">
    <text evidence="4 9">Homodimer.</text>
</comment>
<evidence type="ECO:0000259" key="11">
    <source>
        <dbReference type="Pfam" id="PF00155"/>
    </source>
</evidence>
<dbReference type="Gene3D" id="3.90.1150.10">
    <property type="entry name" value="Aspartate Aminotransferase, domain 1"/>
    <property type="match status" value="1"/>
</dbReference>
<comment type="similarity">
    <text evidence="3 9">Belongs to the class-II pyridoxal-phosphate-dependent aminotransferase family. BioF subfamily.</text>
</comment>
<comment type="catalytic activity">
    <reaction evidence="8 9">
        <text>6-carboxyhexanoyl-[ACP] + L-alanine + H(+) = (8S)-8-amino-7-oxononanoate + holo-[ACP] + CO2</text>
        <dbReference type="Rhea" id="RHEA:42288"/>
        <dbReference type="Rhea" id="RHEA-COMP:9685"/>
        <dbReference type="Rhea" id="RHEA-COMP:9955"/>
        <dbReference type="ChEBI" id="CHEBI:15378"/>
        <dbReference type="ChEBI" id="CHEBI:16526"/>
        <dbReference type="ChEBI" id="CHEBI:57972"/>
        <dbReference type="ChEBI" id="CHEBI:64479"/>
        <dbReference type="ChEBI" id="CHEBI:78846"/>
        <dbReference type="ChEBI" id="CHEBI:149468"/>
        <dbReference type="EC" id="2.3.1.47"/>
    </reaction>
</comment>
<evidence type="ECO:0000313" key="13">
    <source>
        <dbReference type="Proteomes" id="UP000232638"/>
    </source>
</evidence>
<feature type="binding site" evidence="9">
    <location>
        <position position="176"/>
    </location>
    <ligand>
        <name>pyridoxal 5'-phosphate</name>
        <dbReference type="ChEBI" id="CHEBI:597326"/>
    </ligand>
</feature>
<name>A0A2K8U7D8_9GAMM</name>
<dbReference type="HAMAP" id="MF_01693">
    <property type="entry name" value="BioF_aminotrans_2"/>
    <property type="match status" value="1"/>
</dbReference>
<dbReference type="SUPFAM" id="SSF53383">
    <property type="entry name" value="PLP-dependent transferases"/>
    <property type="match status" value="1"/>
</dbReference>
<evidence type="ECO:0000256" key="1">
    <source>
        <dbReference type="ARBA" id="ARBA00001933"/>
    </source>
</evidence>
<evidence type="ECO:0000256" key="6">
    <source>
        <dbReference type="ARBA" id="ARBA00022756"/>
    </source>
</evidence>
<feature type="domain" description="Aminotransferase class I/classII large" evidence="11">
    <location>
        <begin position="40"/>
        <end position="378"/>
    </location>
</feature>
<keyword evidence="7 9" id="KW-0663">Pyridoxal phosphate</keyword>
<feature type="binding site" evidence="9">
    <location>
        <position position="132"/>
    </location>
    <ligand>
        <name>substrate</name>
    </ligand>
</feature>
<dbReference type="GO" id="GO:0030170">
    <property type="term" value="F:pyridoxal phosphate binding"/>
    <property type="evidence" value="ECO:0007669"/>
    <property type="project" value="UniProtKB-UniRule"/>
</dbReference>
<accession>A0A2K8U7D8</accession>
<dbReference type="InterPro" id="IPR050087">
    <property type="entry name" value="AON_synthase_class-II"/>
</dbReference>
<dbReference type="EMBL" id="CP020370">
    <property type="protein sequence ID" value="AUB81518.1"/>
    <property type="molecule type" value="Genomic_DNA"/>
</dbReference>